<dbReference type="Pfam" id="PF00001">
    <property type="entry name" value="7tm_1"/>
    <property type="match status" value="1"/>
</dbReference>
<dbReference type="EMBL" id="CABIJS010000410">
    <property type="protein sequence ID" value="VUZ50944.1"/>
    <property type="molecule type" value="Genomic_DNA"/>
</dbReference>
<evidence type="ECO:0000313" key="11">
    <source>
        <dbReference type="EMBL" id="VUZ50944.1"/>
    </source>
</evidence>
<dbReference type="Proteomes" id="UP000321570">
    <property type="component" value="Unassembled WGS sequence"/>
</dbReference>
<dbReference type="PROSITE" id="PS00237">
    <property type="entry name" value="G_PROTEIN_RECEP_F1_1"/>
    <property type="match status" value="1"/>
</dbReference>
<keyword evidence="2 8" id="KW-0812">Transmembrane</keyword>
<dbReference type="PANTHER" id="PTHR24235:SF12">
    <property type="entry name" value="G-PROTEIN COUPLED RECEPTORS FAMILY 1 PROFILE DOMAIN-CONTAINING PROTEIN"/>
    <property type="match status" value="1"/>
</dbReference>
<dbReference type="AlphaFoldDB" id="A0A564YWK4"/>
<feature type="transmembrane region" description="Helical" evidence="9">
    <location>
        <begin position="29"/>
        <end position="53"/>
    </location>
</feature>
<keyword evidence="5 9" id="KW-0472">Membrane</keyword>
<evidence type="ECO:0000256" key="5">
    <source>
        <dbReference type="ARBA" id="ARBA00023136"/>
    </source>
</evidence>
<evidence type="ECO:0000256" key="1">
    <source>
        <dbReference type="ARBA" id="ARBA00004141"/>
    </source>
</evidence>
<organism evidence="11 12">
    <name type="scientific">Hymenolepis diminuta</name>
    <name type="common">Rat tapeworm</name>
    <dbReference type="NCBI Taxonomy" id="6216"/>
    <lineage>
        <taxon>Eukaryota</taxon>
        <taxon>Metazoa</taxon>
        <taxon>Spiralia</taxon>
        <taxon>Lophotrochozoa</taxon>
        <taxon>Platyhelminthes</taxon>
        <taxon>Cestoda</taxon>
        <taxon>Eucestoda</taxon>
        <taxon>Cyclophyllidea</taxon>
        <taxon>Hymenolepididae</taxon>
        <taxon>Hymenolepis</taxon>
    </lineage>
</organism>
<feature type="domain" description="G-protein coupled receptors family 1 profile" evidence="10">
    <location>
        <begin position="42"/>
        <end position="313"/>
    </location>
</feature>
<dbReference type="InterPro" id="IPR000276">
    <property type="entry name" value="GPCR_Rhodpsn"/>
</dbReference>
<evidence type="ECO:0000256" key="2">
    <source>
        <dbReference type="ARBA" id="ARBA00022692"/>
    </source>
</evidence>
<sequence>MNNTERTLEFFLSSRFATHRYPINTATIITLYSTIAMVGFIENAIIFTALFVIGDIRHGSAANVFVGALAVSDMIHCVFNVPTQLYVELAEPSDMSATSCRILFASLGIPTHVSCILILLIAFDRYRSVRFPAFASSGAPGSNPTGIASKTIRPGIATLLVIGSLIFSILAAFPVAYYTDVQEAKVKISDVENISNLSALIVELQNKERKYPKYCIEEWPSPLKRLIYSIFVAIGQFLTPLIVTLILYAHIGFWLSKRRGKLYHTNDKGELNTGHIQLAARLEARTRRTHQILVGIVTCFACCWTPWTLYSLYLECRAYAIKHSPMKESQLLDRIDQDVITDANLKFLDLVLKLIKILVAKQPLMIRAITVAFKFDGAMPAVV</sequence>
<keyword evidence="6 8" id="KW-0675">Receptor</keyword>
<keyword evidence="12" id="KW-1185">Reference proteome</keyword>
<evidence type="ECO:0000256" key="6">
    <source>
        <dbReference type="ARBA" id="ARBA00023170"/>
    </source>
</evidence>
<keyword evidence="4 8" id="KW-0297">G-protein coupled receptor</keyword>
<dbReference type="GO" id="GO:0016020">
    <property type="term" value="C:membrane"/>
    <property type="evidence" value="ECO:0007669"/>
    <property type="project" value="UniProtKB-SubCell"/>
</dbReference>
<evidence type="ECO:0000256" key="4">
    <source>
        <dbReference type="ARBA" id="ARBA00023040"/>
    </source>
</evidence>
<dbReference type="PROSITE" id="PS50262">
    <property type="entry name" value="G_PROTEIN_RECEP_F1_2"/>
    <property type="match status" value="1"/>
</dbReference>
<gene>
    <name evidence="11" type="ORF">WMSIL1_LOCUS9797</name>
</gene>
<comment type="similarity">
    <text evidence="8">Belongs to the G-protein coupled receptor 1 family.</text>
</comment>
<keyword evidence="7 8" id="KW-0807">Transducer</keyword>
<protein>
    <recommendedName>
        <fullName evidence="10">G-protein coupled receptors family 1 profile domain-containing protein</fullName>
    </recommendedName>
</protein>
<feature type="transmembrane region" description="Helical" evidence="9">
    <location>
        <begin position="156"/>
        <end position="177"/>
    </location>
</feature>
<evidence type="ECO:0000256" key="7">
    <source>
        <dbReference type="ARBA" id="ARBA00023224"/>
    </source>
</evidence>
<feature type="transmembrane region" description="Helical" evidence="9">
    <location>
        <begin position="292"/>
        <end position="313"/>
    </location>
</feature>
<evidence type="ECO:0000313" key="12">
    <source>
        <dbReference type="Proteomes" id="UP000321570"/>
    </source>
</evidence>
<evidence type="ECO:0000256" key="8">
    <source>
        <dbReference type="RuleBase" id="RU000688"/>
    </source>
</evidence>
<feature type="transmembrane region" description="Helical" evidence="9">
    <location>
        <begin position="102"/>
        <end position="123"/>
    </location>
</feature>
<dbReference type="InterPro" id="IPR017452">
    <property type="entry name" value="GPCR_Rhodpsn_7TM"/>
</dbReference>
<dbReference type="Gene3D" id="1.20.1070.10">
    <property type="entry name" value="Rhodopsin 7-helix transmembrane proteins"/>
    <property type="match status" value="1"/>
</dbReference>
<reference evidence="11 12" key="1">
    <citation type="submission" date="2019-07" db="EMBL/GenBank/DDBJ databases">
        <authorList>
            <person name="Jastrzebski P J."/>
            <person name="Paukszto L."/>
            <person name="Jastrzebski P J."/>
        </authorList>
    </citation>
    <scope>NUCLEOTIDE SEQUENCE [LARGE SCALE GENOMIC DNA]</scope>
    <source>
        <strain evidence="11 12">WMS-il1</strain>
    </source>
</reference>
<keyword evidence="3 9" id="KW-1133">Transmembrane helix</keyword>
<feature type="transmembrane region" description="Helical" evidence="9">
    <location>
        <begin position="60"/>
        <end position="82"/>
    </location>
</feature>
<proteinExistence type="inferred from homology"/>
<evidence type="ECO:0000256" key="9">
    <source>
        <dbReference type="SAM" id="Phobius"/>
    </source>
</evidence>
<feature type="transmembrane region" description="Helical" evidence="9">
    <location>
        <begin position="226"/>
        <end position="251"/>
    </location>
</feature>
<accession>A0A564YWK4</accession>
<dbReference type="GO" id="GO:0004930">
    <property type="term" value="F:G protein-coupled receptor activity"/>
    <property type="evidence" value="ECO:0007669"/>
    <property type="project" value="UniProtKB-KW"/>
</dbReference>
<dbReference type="PRINTS" id="PR00237">
    <property type="entry name" value="GPCRRHODOPSN"/>
</dbReference>
<comment type="subcellular location">
    <subcellularLocation>
        <location evidence="1">Membrane</location>
        <topology evidence="1">Multi-pass membrane protein</topology>
    </subcellularLocation>
</comment>
<name>A0A564YWK4_HYMDI</name>
<dbReference type="SUPFAM" id="SSF81321">
    <property type="entry name" value="Family A G protein-coupled receptor-like"/>
    <property type="match status" value="1"/>
</dbReference>
<evidence type="ECO:0000259" key="10">
    <source>
        <dbReference type="PROSITE" id="PS50262"/>
    </source>
</evidence>
<dbReference type="PANTHER" id="PTHR24235">
    <property type="entry name" value="NEUROPEPTIDE Y RECEPTOR"/>
    <property type="match status" value="1"/>
</dbReference>
<evidence type="ECO:0000256" key="3">
    <source>
        <dbReference type="ARBA" id="ARBA00022989"/>
    </source>
</evidence>